<proteinExistence type="predicted"/>
<feature type="region of interest" description="Disordered" evidence="1">
    <location>
        <begin position="772"/>
        <end position="797"/>
    </location>
</feature>
<dbReference type="Proteomes" id="UP000028878">
    <property type="component" value="Unassembled WGS sequence"/>
</dbReference>
<feature type="compositionally biased region" description="Low complexity" evidence="1">
    <location>
        <begin position="772"/>
        <end position="795"/>
    </location>
</feature>
<dbReference type="EMBL" id="CCAE010000031">
    <property type="protein sequence ID" value="CDN88872.1"/>
    <property type="molecule type" value="Genomic_DNA"/>
</dbReference>
<dbReference type="AlphaFoldDB" id="A0A1L1PFM9"/>
<dbReference type="InterPro" id="IPR052894">
    <property type="entry name" value="AsmA-related"/>
</dbReference>
<sequence length="1195" mass="129084">MAWALSGLLLLWGLAWLGVPPLLKWQLEKQGSERLGRAVTVEQVRLRPWSLELWVDGLRVADAAGNGPLLSVRQLYMDAELQSLLRLAPVIDALRIDTPQLALRYRGDGRWDVDDLLARLAPAEAPAPAGPGDGPARFAIFNIELVDGQASVVDEPVGVTHRLDALQLTVPFLSSLGSRREVVTEPRLAFTLNGSAFDSQAATTPFAEDRQTRARLQIPTLDLKPYLPYWPKALPVRLATGALHLDLTLDFEQHAEPTLVVSGDAGVSNLRLDEADGPPLLRSPRLDVALQRVEPLRRRVALGAVRWQGPELDLRRDAQGLINLQRLLANVQAAPAGPDKTPPAAPSAPQAAWQVAMQGFELSDAVVRWRDESVKPRVEQDLRVDSLTVAPIAWPVTDPARIQLAAAVGEASLKAEGEFAGERAQLRATLDALGLQLAAPYLAAVLEPELNGTARAALVLDWARGAQGEADRLSLQATELVVDKLRLGPAKRPLARLDRLRLADVNVDLAQRRAEVGQVALDNPQLDAHRDAQGRWMVQRWLKTPAAEPPPDPEAAPWAWRVADLRLQGGRVGFIDEAGVRPVRLNLDRFDVRLQDLQAPGARAPEMPLSLKLRVADGETPVTGTVFADGRLRLPGAAGAGPDLRWRSRVRVERFPVHALEPYLADRLNLELLRADTSVRGDIDLSLPASGPRVEAAVDVAVEDFRANTLAPGEELLQWESLQVRGLRVRSAPNQALSVNVAETVLSDYYARIAIDENGRFNLQDLIKPAPGESAEASAAPANTAASAPSSGPAPDIRVGPISLVNGRVLFSDRFVRPNYSANLSEVTGSLSAFSSTPAAPGQPPEMATLSLKGRAEGTATLDINGQLNPLAKPLALDIKGVVRDLELPPLSPYSVKYAGYGIERGKLSVDVAYRVEPNGQLTASNQIVLNQLAFGERVPDSPANLPVKLAVALLADRSGVIDINLPISGSLNDPQFRLGPVIVRVIVNLIGKAITAPFSLIASAFSGGGADAASQVDFTPGRADLADAQRTKLESLVKALENRPALRVTIVGHSDLEAERAGWQRARLDALLQAEKRRRLARAGGEVPPQVSVSAQERPELLREVYRRADIPKPRNFVGLAKDIPQEEMESLLLAAQTPTADTMRDLAVARAMAVKDFLASQRLPEDRLFLGAPKTAASGGQWQPQAELQLAPR</sequence>
<accession>A0A1L1PFM9</accession>
<dbReference type="InterPro" id="IPR008023">
    <property type="entry name" value="DUF748"/>
</dbReference>
<evidence type="ECO:0000256" key="1">
    <source>
        <dbReference type="SAM" id="MobiDB-lite"/>
    </source>
</evidence>
<organism evidence="2 3">
    <name type="scientific">Hydrogenophaga intermedia</name>
    <dbReference type="NCBI Taxonomy" id="65786"/>
    <lineage>
        <taxon>Bacteria</taxon>
        <taxon>Pseudomonadati</taxon>
        <taxon>Pseudomonadota</taxon>
        <taxon>Betaproteobacteria</taxon>
        <taxon>Burkholderiales</taxon>
        <taxon>Comamonadaceae</taxon>
        <taxon>Hydrogenophaga</taxon>
    </lineage>
</organism>
<evidence type="ECO:0008006" key="4">
    <source>
        <dbReference type="Google" id="ProtNLM"/>
    </source>
</evidence>
<protein>
    <recommendedName>
        <fullName evidence="4">DUF748 domain-containing protein</fullName>
    </recommendedName>
</protein>
<dbReference type="InterPro" id="IPR036737">
    <property type="entry name" value="OmpA-like_sf"/>
</dbReference>
<dbReference type="GO" id="GO:0005886">
    <property type="term" value="C:plasma membrane"/>
    <property type="evidence" value="ECO:0007669"/>
    <property type="project" value="TreeGrafter"/>
</dbReference>
<reference evidence="3" key="1">
    <citation type="submission" date="2014-11" db="EMBL/GenBank/DDBJ databases">
        <title>Draft genome sequence of Hydrogenophaga intermedia S1.</title>
        <authorList>
            <person name="Gan H.M."/>
            <person name="Chew T.H."/>
            <person name="Stolz A."/>
        </authorList>
    </citation>
    <scope>NUCLEOTIDE SEQUENCE [LARGE SCALE GENOMIC DNA]</scope>
    <source>
        <strain evidence="3">S1</strain>
    </source>
</reference>
<dbReference type="GO" id="GO:0090313">
    <property type="term" value="P:regulation of protein targeting to membrane"/>
    <property type="evidence" value="ECO:0007669"/>
    <property type="project" value="TreeGrafter"/>
</dbReference>
<evidence type="ECO:0000313" key="2">
    <source>
        <dbReference type="EMBL" id="CDN88872.1"/>
    </source>
</evidence>
<dbReference type="PANTHER" id="PTHR30441">
    <property type="entry name" value="DUF748 DOMAIN-CONTAINING PROTEIN"/>
    <property type="match status" value="1"/>
</dbReference>
<keyword evidence="3" id="KW-1185">Reference proteome</keyword>
<gene>
    <name evidence="2" type="ORF">BN948_03308</name>
</gene>
<dbReference type="PANTHER" id="PTHR30441:SF8">
    <property type="entry name" value="DUF748 DOMAIN-CONTAINING PROTEIN"/>
    <property type="match status" value="1"/>
</dbReference>
<dbReference type="SUPFAM" id="SSF103088">
    <property type="entry name" value="OmpA-like"/>
    <property type="match status" value="1"/>
</dbReference>
<dbReference type="Pfam" id="PF05359">
    <property type="entry name" value="DUF748"/>
    <property type="match status" value="1"/>
</dbReference>
<name>A0A1L1PFM9_HYDIT</name>
<evidence type="ECO:0000313" key="3">
    <source>
        <dbReference type="Proteomes" id="UP000028878"/>
    </source>
</evidence>
<dbReference type="Gene3D" id="3.30.1330.60">
    <property type="entry name" value="OmpA-like domain"/>
    <property type="match status" value="1"/>
</dbReference>
<dbReference type="RefSeq" id="WP_009520108.1">
    <property type="nucleotide sequence ID" value="NZ_CCAE010000031.1"/>
</dbReference>